<dbReference type="PANTHER" id="PTHR31874:SF55">
    <property type="entry name" value="ZINC FINGER PROTEIN CONSTANS-LIKE 7"/>
    <property type="match status" value="1"/>
</dbReference>
<dbReference type="InterPro" id="IPR052453">
    <property type="entry name" value="CONSTANS-like_ZF"/>
</dbReference>
<dbReference type="GO" id="GO:0006355">
    <property type="term" value="P:regulation of DNA-templated transcription"/>
    <property type="evidence" value="ECO:0007669"/>
    <property type="project" value="TreeGrafter"/>
</dbReference>
<gene>
    <name evidence="11" type="ORF">SADUNF_Sadunf15G0041800</name>
</gene>
<evidence type="ECO:0000313" key="12">
    <source>
        <dbReference type="Proteomes" id="UP000657918"/>
    </source>
</evidence>
<reference evidence="11 12" key="1">
    <citation type="submission" date="2020-10" db="EMBL/GenBank/DDBJ databases">
        <title>Plant Genome Project.</title>
        <authorList>
            <person name="Zhang R.-G."/>
        </authorList>
    </citation>
    <scope>NUCLEOTIDE SEQUENCE [LARGE SCALE GENOMIC DNA]</scope>
    <source>
        <strain evidence="11">FAFU-HL-1</strain>
        <tissue evidence="11">Leaf</tissue>
    </source>
</reference>
<dbReference type="SMART" id="SM00336">
    <property type="entry name" value="BBOX"/>
    <property type="match status" value="1"/>
</dbReference>
<evidence type="ECO:0000313" key="11">
    <source>
        <dbReference type="EMBL" id="KAF9667612.1"/>
    </source>
</evidence>
<dbReference type="Pfam" id="PF00643">
    <property type="entry name" value="zf-B_box"/>
    <property type="match status" value="1"/>
</dbReference>
<evidence type="ECO:0000256" key="7">
    <source>
        <dbReference type="PROSITE-ProRule" id="PRU00024"/>
    </source>
</evidence>
<dbReference type="Proteomes" id="UP000657918">
    <property type="component" value="Unassembled WGS sequence"/>
</dbReference>
<evidence type="ECO:0000256" key="2">
    <source>
        <dbReference type="ARBA" id="ARBA00010024"/>
    </source>
</evidence>
<feature type="domain" description="CCT" evidence="10">
    <location>
        <begin position="376"/>
        <end position="418"/>
    </location>
</feature>
<name>A0A835MID0_9ROSI</name>
<dbReference type="AlphaFoldDB" id="A0A835MID0"/>
<dbReference type="InterPro" id="IPR010402">
    <property type="entry name" value="CCT_domain"/>
</dbReference>
<keyword evidence="3" id="KW-0479">Metal-binding</keyword>
<dbReference type="PROSITE" id="PS50119">
    <property type="entry name" value="ZF_BBOX"/>
    <property type="match status" value="1"/>
</dbReference>
<dbReference type="CDD" id="cd19821">
    <property type="entry name" value="Bbox1_BBX-like"/>
    <property type="match status" value="1"/>
</dbReference>
<comment type="subcellular location">
    <subcellularLocation>
        <location evidence="1 8">Nucleus</location>
    </subcellularLocation>
</comment>
<proteinExistence type="inferred from homology"/>
<comment type="caution">
    <text evidence="11">The sequence shown here is derived from an EMBL/GenBank/DDBJ whole genome shotgun (WGS) entry which is preliminary data.</text>
</comment>
<feature type="domain" description="B box-type" evidence="9">
    <location>
        <begin position="14"/>
        <end position="61"/>
    </location>
</feature>
<accession>A0A835MID0</accession>
<evidence type="ECO:0000259" key="9">
    <source>
        <dbReference type="PROSITE" id="PS50119"/>
    </source>
</evidence>
<dbReference type="GO" id="GO:0005634">
    <property type="term" value="C:nucleus"/>
    <property type="evidence" value="ECO:0007669"/>
    <property type="project" value="UniProtKB-SubCell"/>
</dbReference>
<evidence type="ECO:0000256" key="1">
    <source>
        <dbReference type="ARBA" id="ARBA00004123"/>
    </source>
</evidence>
<evidence type="ECO:0000259" key="10">
    <source>
        <dbReference type="PROSITE" id="PS51017"/>
    </source>
</evidence>
<keyword evidence="4 7" id="KW-0863">Zinc-finger</keyword>
<organism evidence="11 12">
    <name type="scientific">Salix dunnii</name>
    <dbReference type="NCBI Taxonomy" id="1413687"/>
    <lineage>
        <taxon>Eukaryota</taxon>
        <taxon>Viridiplantae</taxon>
        <taxon>Streptophyta</taxon>
        <taxon>Embryophyta</taxon>
        <taxon>Tracheophyta</taxon>
        <taxon>Spermatophyta</taxon>
        <taxon>Magnoliopsida</taxon>
        <taxon>eudicotyledons</taxon>
        <taxon>Gunneridae</taxon>
        <taxon>Pentapetalae</taxon>
        <taxon>rosids</taxon>
        <taxon>fabids</taxon>
        <taxon>Malpighiales</taxon>
        <taxon>Salicaceae</taxon>
        <taxon>Saliceae</taxon>
        <taxon>Salix</taxon>
    </lineage>
</organism>
<keyword evidence="12" id="KW-1185">Reference proteome</keyword>
<evidence type="ECO:0000256" key="3">
    <source>
        <dbReference type="ARBA" id="ARBA00022723"/>
    </source>
</evidence>
<keyword evidence="6 8" id="KW-0539">Nucleus</keyword>
<sequence>MITGRKAANAMGGKTARACDSCLRKRARWFCVADDAFLCQACDASVHSANQLASRHHRVRLETASSSYRIGGLSNTDQDCSPPAWHQGFTRKARTPRHNSNKSLLVQQVRLLKDDREKVLNPLPLVPEIGSEEEANMAADGSEDDQLLCRVPVFDPFAATLCDIVTSEDGNTVVEVYGHEGTCDLDNLPGFLPSDIDLAEFAADVENMLGREADKECHDTKDLGLLDCSKEEDEGQFCFSDKVVKIKDEREMEATMDCHFDQDFNMARESFMDWNFDCEKLVDGDEEVEEKKLPVPETVMMNSSGYKEMKRNVSLRLDYESVIIAWANQGCPWTTGSRPELNPDDSWTDSIGACPTDVSNPYGGLGSHARGGDGEREARVMRYKEKRRTRLFSKKIRYEVRKLNAEKRPRMKGRFVKRSSLMGTTDFPLKKNSINCQHRTAKA</sequence>
<dbReference type="PANTHER" id="PTHR31874">
    <property type="entry name" value="CCT MOTIF FAMILY PROTEIN, EXPRESSED"/>
    <property type="match status" value="1"/>
</dbReference>
<dbReference type="OrthoDB" id="153872at2759"/>
<evidence type="ECO:0000256" key="4">
    <source>
        <dbReference type="ARBA" id="ARBA00022771"/>
    </source>
</evidence>
<keyword evidence="5" id="KW-0862">Zinc</keyword>
<dbReference type="InterPro" id="IPR000315">
    <property type="entry name" value="Znf_B-box"/>
</dbReference>
<evidence type="ECO:0000256" key="5">
    <source>
        <dbReference type="ARBA" id="ARBA00022833"/>
    </source>
</evidence>
<protein>
    <submittedName>
        <fullName evidence="11">Uncharacterized protein</fullName>
    </submittedName>
</protein>
<evidence type="ECO:0000256" key="6">
    <source>
        <dbReference type="ARBA" id="ARBA00023242"/>
    </source>
</evidence>
<dbReference type="PROSITE" id="PS51017">
    <property type="entry name" value="CCT"/>
    <property type="match status" value="1"/>
</dbReference>
<dbReference type="EMBL" id="JADGMS010000015">
    <property type="protein sequence ID" value="KAF9667612.1"/>
    <property type="molecule type" value="Genomic_DNA"/>
</dbReference>
<dbReference type="InterPro" id="IPR049808">
    <property type="entry name" value="CONSTANS-like_Bbox1"/>
</dbReference>
<dbReference type="GO" id="GO:0008270">
    <property type="term" value="F:zinc ion binding"/>
    <property type="evidence" value="ECO:0007669"/>
    <property type="project" value="UniProtKB-KW"/>
</dbReference>
<dbReference type="Pfam" id="PF06203">
    <property type="entry name" value="CCT"/>
    <property type="match status" value="1"/>
</dbReference>
<evidence type="ECO:0000256" key="8">
    <source>
        <dbReference type="PROSITE-ProRule" id="PRU00357"/>
    </source>
</evidence>
<comment type="similarity">
    <text evidence="2">Belongs to the CONSTANS family.</text>
</comment>